<comment type="caution">
    <text evidence="1">The sequence shown here is derived from an EMBL/GenBank/DDBJ whole genome shotgun (WGS) entry which is preliminary data.</text>
</comment>
<reference evidence="1" key="1">
    <citation type="journal article" date="2015" name="Nature">
        <title>Complex archaea that bridge the gap between prokaryotes and eukaryotes.</title>
        <authorList>
            <person name="Spang A."/>
            <person name="Saw J.H."/>
            <person name="Jorgensen S.L."/>
            <person name="Zaremba-Niedzwiedzka K."/>
            <person name="Martijn J."/>
            <person name="Lind A.E."/>
            <person name="van Eijk R."/>
            <person name="Schleper C."/>
            <person name="Guy L."/>
            <person name="Ettema T.J."/>
        </authorList>
    </citation>
    <scope>NUCLEOTIDE SEQUENCE</scope>
</reference>
<evidence type="ECO:0000313" key="1">
    <source>
        <dbReference type="EMBL" id="KKN73997.1"/>
    </source>
</evidence>
<name>A0A0F9TGG4_9ZZZZ</name>
<dbReference type="EMBL" id="LAZR01000334">
    <property type="protein sequence ID" value="KKN73997.1"/>
    <property type="molecule type" value="Genomic_DNA"/>
</dbReference>
<gene>
    <name evidence="1" type="ORF">LCGC14_0395630</name>
</gene>
<accession>A0A0F9TGG4</accession>
<organism evidence="1">
    <name type="scientific">marine sediment metagenome</name>
    <dbReference type="NCBI Taxonomy" id="412755"/>
    <lineage>
        <taxon>unclassified sequences</taxon>
        <taxon>metagenomes</taxon>
        <taxon>ecological metagenomes</taxon>
    </lineage>
</organism>
<sequence>MPNLETGKKMVKNRITAEQVKRGAEPNDDIPKTAVLSFRGDIRDLATLARIFDLEGIKYNSKSALIATGLHMTAETLSSILQKQYDEPLLFKSTLAAEEYLKNQSRLPYNSLTFRPANVNKVTSLIQKVAESKEGIIENEQVVSEEVKKRADELLKEGEENG</sequence>
<dbReference type="AlphaFoldDB" id="A0A0F9TGG4"/>
<proteinExistence type="predicted"/>
<protein>
    <submittedName>
        <fullName evidence="1">Uncharacterized protein</fullName>
    </submittedName>
</protein>